<accession>A0A9E7F2W5</accession>
<organism evidence="2 3">
    <name type="scientific">Musa troglodytarum</name>
    <name type="common">fe'i banana</name>
    <dbReference type="NCBI Taxonomy" id="320322"/>
    <lineage>
        <taxon>Eukaryota</taxon>
        <taxon>Viridiplantae</taxon>
        <taxon>Streptophyta</taxon>
        <taxon>Embryophyta</taxon>
        <taxon>Tracheophyta</taxon>
        <taxon>Spermatophyta</taxon>
        <taxon>Magnoliopsida</taxon>
        <taxon>Liliopsida</taxon>
        <taxon>Zingiberales</taxon>
        <taxon>Musaceae</taxon>
        <taxon>Musa</taxon>
    </lineage>
</organism>
<feature type="chain" id="PRO_5039052616" description="SF4 helicase domain-containing protein" evidence="1">
    <location>
        <begin position="24"/>
        <end position="381"/>
    </location>
</feature>
<evidence type="ECO:0000313" key="2">
    <source>
        <dbReference type="EMBL" id="URD86622.1"/>
    </source>
</evidence>
<dbReference type="GO" id="GO:0097196">
    <property type="term" value="C:Shu complex"/>
    <property type="evidence" value="ECO:0007669"/>
    <property type="project" value="TreeGrafter"/>
</dbReference>
<dbReference type="EMBL" id="CP097504">
    <property type="protein sequence ID" value="URD86622.1"/>
    <property type="molecule type" value="Genomic_DNA"/>
</dbReference>
<sequence length="381" mass="43041">MLWWLLACERPLIGFTGIPPALCFPVWDSVLGMRMPFSWSLGCRCCEDMTFNMVLFNATFSNFQAIPHSGSDPLKPSCQGEALHPLISASARSKREIEGDLSIEHQRVEHFFEHVTGGVCIDEDVGKLLLGQAKARRGSRGRTVHYPPLRSSFLVSLYFLTSALHPFRISGKTSLLFQFAINRASETNGDVVFICNKRRLEYKPPFLSQAFSLSLSFIDIDPAAELLERVQMKYIEDYEGITKYFAAFHLYKSFPTAIIIDDFGDLFIDRSCQHKYGNARGRDLAMARTMALCQDAIAYANQKQQAQRLCNLLLADTHQGDSPRLLFIYKRWVQCILTIQGDISGSFILKYSSISGNHLAKTRTAKYSIALQSLLLEDFES</sequence>
<dbReference type="AlphaFoldDB" id="A0A9E7F2W5"/>
<reference evidence="2" key="1">
    <citation type="submission" date="2022-05" db="EMBL/GenBank/DDBJ databases">
        <title>The Musa troglodytarum L. genome provides insights into the mechanism of non-climacteric behaviour and enrichment of carotenoids.</title>
        <authorList>
            <person name="Wang J."/>
        </authorList>
    </citation>
    <scope>NUCLEOTIDE SEQUENCE</scope>
    <source>
        <tissue evidence="2">Leaf</tissue>
    </source>
</reference>
<evidence type="ECO:0000313" key="3">
    <source>
        <dbReference type="Proteomes" id="UP001055439"/>
    </source>
</evidence>
<protein>
    <recommendedName>
        <fullName evidence="4">SF4 helicase domain-containing protein</fullName>
    </recommendedName>
</protein>
<gene>
    <name evidence="2" type="ORF">MUK42_24337</name>
</gene>
<name>A0A9E7F2W5_9LILI</name>
<keyword evidence="1" id="KW-0732">Signal</keyword>
<keyword evidence="3" id="KW-1185">Reference proteome</keyword>
<dbReference type="GO" id="GO:0000724">
    <property type="term" value="P:double-strand break repair via homologous recombination"/>
    <property type="evidence" value="ECO:0007669"/>
    <property type="project" value="TreeGrafter"/>
</dbReference>
<dbReference type="PANTHER" id="PTHR28653:SF1">
    <property type="entry name" value="ATPASE SWSAP1"/>
    <property type="match status" value="1"/>
</dbReference>
<proteinExistence type="predicted"/>
<feature type="signal peptide" evidence="1">
    <location>
        <begin position="1"/>
        <end position="23"/>
    </location>
</feature>
<dbReference type="OrthoDB" id="67296at2759"/>
<dbReference type="Proteomes" id="UP001055439">
    <property type="component" value="Chromosome 2"/>
</dbReference>
<evidence type="ECO:0000256" key="1">
    <source>
        <dbReference type="SAM" id="SignalP"/>
    </source>
</evidence>
<dbReference type="GO" id="GO:0003697">
    <property type="term" value="F:single-stranded DNA binding"/>
    <property type="evidence" value="ECO:0007669"/>
    <property type="project" value="TreeGrafter"/>
</dbReference>
<evidence type="ECO:0008006" key="4">
    <source>
        <dbReference type="Google" id="ProtNLM"/>
    </source>
</evidence>
<dbReference type="PANTHER" id="PTHR28653">
    <property type="match status" value="1"/>
</dbReference>